<dbReference type="InterPro" id="IPR020519">
    <property type="entry name" value="DIPK2A/B"/>
</dbReference>
<keyword evidence="8" id="KW-1185">Reference proteome</keyword>
<comment type="similarity">
    <text evidence="2">Belongs to the DIPK family.</text>
</comment>
<evidence type="ECO:0000256" key="1">
    <source>
        <dbReference type="ARBA" id="ARBA00004613"/>
    </source>
</evidence>
<organism evidence="7 8">
    <name type="scientific">Scylla paramamosain</name>
    <name type="common">Mud crab</name>
    <dbReference type="NCBI Taxonomy" id="85552"/>
    <lineage>
        <taxon>Eukaryota</taxon>
        <taxon>Metazoa</taxon>
        <taxon>Ecdysozoa</taxon>
        <taxon>Arthropoda</taxon>
        <taxon>Crustacea</taxon>
        <taxon>Multicrustacea</taxon>
        <taxon>Malacostraca</taxon>
        <taxon>Eumalacostraca</taxon>
        <taxon>Eucarida</taxon>
        <taxon>Decapoda</taxon>
        <taxon>Pleocyemata</taxon>
        <taxon>Brachyura</taxon>
        <taxon>Eubrachyura</taxon>
        <taxon>Portunoidea</taxon>
        <taxon>Portunidae</taxon>
        <taxon>Portuninae</taxon>
        <taxon>Scylla</taxon>
    </lineage>
</organism>
<dbReference type="Pfam" id="PF12260">
    <property type="entry name" value="PIP49_C"/>
    <property type="match status" value="1"/>
</dbReference>
<dbReference type="PANTHER" id="PTHR32073">
    <property type="entry name" value="GH11358P"/>
    <property type="match status" value="1"/>
</dbReference>
<evidence type="ECO:0000313" key="8">
    <source>
        <dbReference type="Proteomes" id="UP001487740"/>
    </source>
</evidence>
<evidence type="ECO:0000256" key="5">
    <source>
        <dbReference type="SAM" id="MobiDB-lite"/>
    </source>
</evidence>
<keyword evidence="3" id="KW-0964">Secreted</keyword>
<dbReference type="InterPro" id="IPR022049">
    <property type="entry name" value="FAM69_kinase_dom"/>
</dbReference>
<dbReference type="GO" id="GO:0005576">
    <property type="term" value="C:extracellular region"/>
    <property type="evidence" value="ECO:0007669"/>
    <property type="project" value="UniProtKB-SubCell"/>
</dbReference>
<evidence type="ECO:0000256" key="4">
    <source>
        <dbReference type="ARBA" id="ARBA00022729"/>
    </source>
</evidence>
<reference evidence="7 8" key="1">
    <citation type="submission" date="2023-03" db="EMBL/GenBank/DDBJ databases">
        <title>High-quality genome of Scylla paramamosain provides insights in environmental adaptation.</title>
        <authorList>
            <person name="Zhang L."/>
        </authorList>
    </citation>
    <scope>NUCLEOTIDE SEQUENCE [LARGE SCALE GENOMIC DNA]</scope>
    <source>
        <strain evidence="7">LZ_2023a</strain>
        <tissue evidence="7">Muscle</tissue>
    </source>
</reference>
<feature type="domain" description="FAM69 protein-kinase" evidence="6">
    <location>
        <begin position="277"/>
        <end position="425"/>
    </location>
</feature>
<evidence type="ECO:0000259" key="6">
    <source>
        <dbReference type="Pfam" id="PF12260"/>
    </source>
</evidence>
<dbReference type="Proteomes" id="UP001487740">
    <property type="component" value="Unassembled WGS sequence"/>
</dbReference>
<dbReference type="AlphaFoldDB" id="A0AAW0U510"/>
<accession>A0AAW0U510</accession>
<name>A0AAW0U510_SCYPA</name>
<proteinExistence type="inferred from homology"/>
<keyword evidence="4" id="KW-0732">Signal</keyword>
<comment type="caution">
    <text evidence="7">The sequence shown here is derived from an EMBL/GenBank/DDBJ whole genome shotgun (WGS) entry which is preliminary data.</text>
</comment>
<evidence type="ECO:0000313" key="7">
    <source>
        <dbReference type="EMBL" id="KAK8394659.1"/>
    </source>
</evidence>
<sequence>MGGACFGETLPPPLTADAWQQQWQHQGQGAGDRLATRTVWVNCHGDVFLTAGNEMLVFVRVWDASDGSRGPRQTLPASLKSPEKSVGSARENSINIDSPVLPPIRHRGHDSIKTNVFADLFQDITKEETCPLCFGHDLCEDVSAGFLSLATDTPQAVHGAAVYSAHLGDMQKLSVKIPTGSGFSLLDDSVCVNASLGTGCSVGSAALKSFLARSQSLSPQLLHHLLRIVGTPRNQYPLLMCPSKKLLSIIEQSFDENDDRSLNQDERIMLYTTMAIAPEIAIYKILTKANLNVGFPRLVGVCGRAQVLEDELTPMAAMLDESFNVRASLAAQILTMVDDFMEDDPEWYLFYGSWSLDKMAINKEGEVVLTDLSDMAVVDKNLFRDEYEDGTESRTQEVCNKECFQKFTGEVYREGHDTDEICSRVEDVGHLMYAAVCAMILSDMKQHKYVDYFTSTSNLQQQPRTTKGLLHNIPASDRATVEELVAECVDETAPGGRLQAAQELRDFLSDFLLDEEDDDKDEEGEEELDGKDEDGEDYDDDYDYGEEEG</sequence>
<feature type="region of interest" description="Disordered" evidence="5">
    <location>
        <begin position="66"/>
        <end position="91"/>
    </location>
</feature>
<feature type="compositionally biased region" description="Acidic residues" evidence="5">
    <location>
        <begin position="512"/>
        <end position="549"/>
    </location>
</feature>
<dbReference type="PANTHER" id="PTHR32073:SF10">
    <property type="entry name" value="FAM69 PROTEIN-KINASE DOMAIN-CONTAINING PROTEIN"/>
    <property type="match status" value="1"/>
</dbReference>
<gene>
    <name evidence="7" type="ORF">O3P69_005850</name>
</gene>
<evidence type="ECO:0000256" key="2">
    <source>
        <dbReference type="ARBA" id="ARBA00006338"/>
    </source>
</evidence>
<feature type="region of interest" description="Disordered" evidence="5">
    <location>
        <begin position="511"/>
        <end position="549"/>
    </location>
</feature>
<dbReference type="EMBL" id="JARAKH010000018">
    <property type="protein sequence ID" value="KAK8394659.1"/>
    <property type="molecule type" value="Genomic_DNA"/>
</dbReference>
<comment type="subcellular location">
    <subcellularLocation>
        <location evidence="1">Secreted</location>
    </subcellularLocation>
</comment>
<evidence type="ECO:0000256" key="3">
    <source>
        <dbReference type="ARBA" id="ARBA00022525"/>
    </source>
</evidence>
<protein>
    <recommendedName>
        <fullName evidence="6">FAM69 protein-kinase domain-containing protein</fullName>
    </recommendedName>
</protein>